<feature type="transmembrane region" description="Helical" evidence="6">
    <location>
        <begin position="89"/>
        <end position="109"/>
    </location>
</feature>
<dbReference type="Pfam" id="PF04172">
    <property type="entry name" value="LrgB"/>
    <property type="match status" value="1"/>
</dbReference>
<keyword evidence="4 6" id="KW-0472">Membrane</keyword>
<reference evidence="7 8" key="1">
    <citation type="submission" date="2014-05" db="EMBL/GenBank/DDBJ databases">
        <title>Draft genome sequence of a rare smut relative, Tilletiaria anomala UBC 951.</title>
        <authorList>
            <consortium name="DOE Joint Genome Institute"/>
            <person name="Toome M."/>
            <person name="Kuo A."/>
            <person name="Henrissat B."/>
            <person name="Lipzen A."/>
            <person name="Tritt A."/>
            <person name="Yoshinaga Y."/>
            <person name="Zane M."/>
            <person name="Barry K."/>
            <person name="Grigoriev I.V."/>
            <person name="Spatafora J.W."/>
            <person name="Aimea M.C."/>
        </authorList>
    </citation>
    <scope>NUCLEOTIDE SEQUENCE [LARGE SCALE GENOMIC DNA]</scope>
    <source>
        <strain evidence="7 8">UBC 951</strain>
    </source>
</reference>
<dbReference type="EMBL" id="JMSN01000074">
    <property type="protein sequence ID" value="KDN41987.1"/>
    <property type="molecule type" value="Genomic_DNA"/>
</dbReference>
<dbReference type="InterPro" id="IPR007300">
    <property type="entry name" value="CidB/LrgB"/>
</dbReference>
<feature type="transmembrane region" description="Helical" evidence="6">
    <location>
        <begin position="646"/>
        <end position="666"/>
    </location>
</feature>
<name>A0A066VJT3_TILAU</name>
<dbReference type="OrthoDB" id="2502820at2759"/>
<dbReference type="GO" id="GO:0016020">
    <property type="term" value="C:membrane"/>
    <property type="evidence" value="ECO:0007669"/>
    <property type="project" value="UniProtKB-SubCell"/>
</dbReference>
<evidence type="ECO:0008006" key="9">
    <source>
        <dbReference type="Google" id="ProtNLM"/>
    </source>
</evidence>
<feature type="transmembrane region" description="Helical" evidence="6">
    <location>
        <begin position="536"/>
        <end position="553"/>
    </location>
</feature>
<keyword evidence="8" id="KW-1185">Reference proteome</keyword>
<evidence type="ECO:0000256" key="2">
    <source>
        <dbReference type="ARBA" id="ARBA00022692"/>
    </source>
</evidence>
<evidence type="ECO:0000256" key="1">
    <source>
        <dbReference type="ARBA" id="ARBA00004141"/>
    </source>
</evidence>
<evidence type="ECO:0000313" key="7">
    <source>
        <dbReference type="EMBL" id="KDN41987.1"/>
    </source>
</evidence>
<comment type="subcellular location">
    <subcellularLocation>
        <location evidence="1">Membrane</location>
        <topology evidence="1">Multi-pass membrane protein</topology>
    </subcellularLocation>
</comment>
<dbReference type="PANTHER" id="PTHR30249:SF0">
    <property type="entry name" value="PLASTIDAL GLYCOLATE_GLYCERATE TRANSLOCATOR 1, CHLOROPLASTIC"/>
    <property type="match status" value="1"/>
</dbReference>
<feature type="transmembrane region" description="Helical" evidence="6">
    <location>
        <begin position="216"/>
        <end position="242"/>
    </location>
</feature>
<dbReference type="AlphaFoldDB" id="A0A066VJT3"/>
<keyword evidence="3 6" id="KW-1133">Transmembrane helix</keyword>
<dbReference type="RefSeq" id="XP_013241922.1">
    <property type="nucleotide sequence ID" value="XM_013386468.1"/>
</dbReference>
<dbReference type="GeneID" id="25261803"/>
<gene>
    <name evidence="7" type="ORF">K437DRAFT_168805</name>
</gene>
<feature type="region of interest" description="Disordered" evidence="5">
    <location>
        <begin position="345"/>
        <end position="366"/>
    </location>
</feature>
<organism evidence="7 8">
    <name type="scientific">Tilletiaria anomala (strain ATCC 24038 / CBS 436.72 / UBC 951)</name>
    <dbReference type="NCBI Taxonomy" id="1037660"/>
    <lineage>
        <taxon>Eukaryota</taxon>
        <taxon>Fungi</taxon>
        <taxon>Dikarya</taxon>
        <taxon>Basidiomycota</taxon>
        <taxon>Ustilaginomycotina</taxon>
        <taxon>Exobasidiomycetes</taxon>
        <taxon>Georgefischeriales</taxon>
        <taxon>Tilletiariaceae</taxon>
        <taxon>Tilletiaria</taxon>
    </lineage>
</organism>
<feature type="region of interest" description="Disordered" evidence="5">
    <location>
        <begin position="265"/>
        <end position="299"/>
    </location>
</feature>
<feature type="transmembrane region" description="Helical" evidence="6">
    <location>
        <begin position="115"/>
        <end position="134"/>
    </location>
</feature>
<proteinExistence type="predicted"/>
<dbReference type="OMA" id="LRWMNLF"/>
<protein>
    <recommendedName>
        <fullName evidence="9">LrgB-domain-containing protein</fullName>
    </recommendedName>
</protein>
<accession>A0A066VJT3</accession>
<evidence type="ECO:0000256" key="5">
    <source>
        <dbReference type="SAM" id="MobiDB-lite"/>
    </source>
</evidence>
<comment type="caution">
    <text evidence="7">The sequence shown here is derived from an EMBL/GenBank/DDBJ whole genome shotgun (WGS) entry which is preliminary data.</text>
</comment>
<sequence>MSNRLSAVIEEGRGSTSTAYVLEETEDVWTDPAKAKAAAPPTLDNLSNETMGAKENQKNEGDKIQGWSDVSAAMALTWRTQRRHLFTSWVHVPIGICLILLCTWGLHLAVNASPWNFPAGLIGMLLFFSLLLLLDGLSLLFPGKVVSSQGVDIEKGETSLRPVDAAKERRRFVDPLMKLLAPPCDFLLRNMSILFITAFMMLPMQGAVQRKEVGLIVAWFFATQIMALLFPVAFCVLTGWIAKKIAHARHSEVIKKGGADLEAQARNNSGRESRASNWSGETAVGRFNTTPPEAGEQLRPGDVAQLQGNVVETARQQGEFASRNSLPSPGGWGMANVTFTQSYLPGSGQSAHPRTPPGFRAATPTSPKTWTAQEDAEGLAALAPNAVERLSGRLAKSITPAFYIVMFIVGLPLFYLCNFSLVLFLSVPVLAFLFAIDVIPACIRQFFHPILSGGTITFLVLWGLGEAKGMNIYATIQAFNHGTARYTHLLNPKGYHGPIPGAGDVFASLLDAALVALALPLYRYRYDLRDNFVRMFLALLPATALSLFAWPALGRLVGLSQVHALSFAARFMSADMGVKLTSNLDGDERLVTLLIVLTGVGVAIIKDPLFRLLRVPESDHLTWGVTVGTTGAAIGASSLVAKPRAMAIATLTYVLFGLIMLFATAFQPVVDIVHNLTGGTPSIIDAVGLGN</sequence>
<dbReference type="InParanoid" id="A0A066VJT3"/>
<keyword evidence="2 6" id="KW-0812">Transmembrane</keyword>
<feature type="transmembrane region" description="Helical" evidence="6">
    <location>
        <begin position="621"/>
        <end position="640"/>
    </location>
</feature>
<evidence type="ECO:0000256" key="4">
    <source>
        <dbReference type="ARBA" id="ARBA00023136"/>
    </source>
</evidence>
<evidence type="ECO:0000256" key="6">
    <source>
        <dbReference type="SAM" id="Phobius"/>
    </source>
</evidence>
<feature type="transmembrane region" description="Helical" evidence="6">
    <location>
        <begin position="398"/>
        <end position="415"/>
    </location>
</feature>
<evidence type="ECO:0000256" key="3">
    <source>
        <dbReference type="ARBA" id="ARBA00022989"/>
    </source>
</evidence>
<feature type="transmembrane region" description="Helical" evidence="6">
    <location>
        <begin position="446"/>
        <end position="465"/>
    </location>
</feature>
<dbReference type="PANTHER" id="PTHR30249">
    <property type="entry name" value="PUTATIVE SEROTONIN TRANSPORTER"/>
    <property type="match status" value="1"/>
</dbReference>
<dbReference type="HOGENOM" id="CLU_382207_0_0_1"/>
<feature type="transmembrane region" description="Helical" evidence="6">
    <location>
        <begin position="186"/>
        <end position="204"/>
    </location>
</feature>
<evidence type="ECO:0000313" key="8">
    <source>
        <dbReference type="Proteomes" id="UP000027361"/>
    </source>
</evidence>
<dbReference type="Proteomes" id="UP000027361">
    <property type="component" value="Unassembled WGS sequence"/>
</dbReference>